<dbReference type="RefSeq" id="XP_033653028.1">
    <property type="nucleotide sequence ID" value="XM_033801003.1"/>
</dbReference>
<dbReference type="EMBL" id="ML986497">
    <property type="protein sequence ID" value="KAF2275489.1"/>
    <property type="molecule type" value="Genomic_DNA"/>
</dbReference>
<dbReference type="Proteomes" id="UP000800097">
    <property type="component" value="Unassembled WGS sequence"/>
</dbReference>
<accession>A0A6A6JKS3</accession>
<evidence type="ECO:0000313" key="2">
    <source>
        <dbReference type="EMBL" id="KAF2275489.1"/>
    </source>
</evidence>
<reference evidence="2" key="1">
    <citation type="journal article" date="2020" name="Stud. Mycol.">
        <title>101 Dothideomycetes genomes: a test case for predicting lifestyles and emergence of pathogens.</title>
        <authorList>
            <person name="Haridas S."/>
            <person name="Albert R."/>
            <person name="Binder M."/>
            <person name="Bloem J."/>
            <person name="Labutti K."/>
            <person name="Salamov A."/>
            <person name="Andreopoulos B."/>
            <person name="Baker S."/>
            <person name="Barry K."/>
            <person name="Bills G."/>
            <person name="Bluhm B."/>
            <person name="Cannon C."/>
            <person name="Castanera R."/>
            <person name="Culley D."/>
            <person name="Daum C."/>
            <person name="Ezra D."/>
            <person name="Gonzalez J."/>
            <person name="Henrissat B."/>
            <person name="Kuo A."/>
            <person name="Liang C."/>
            <person name="Lipzen A."/>
            <person name="Lutzoni F."/>
            <person name="Magnuson J."/>
            <person name="Mondo S."/>
            <person name="Nolan M."/>
            <person name="Ohm R."/>
            <person name="Pangilinan J."/>
            <person name="Park H.-J."/>
            <person name="Ramirez L."/>
            <person name="Alfaro M."/>
            <person name="Sun H."/>
            <person name="Tritt A."/>
            <person name="Yoshinaga Y."/>
            <person name="Zwiers L.-H."/>
            <person name="Turgeon B."/>
            <person name="Goodwin S."/>
            <person name="Spatafora J."/>
            <person name="Crous P."/>
            <person name="Grigoriev I."/>
        </authorList>
    </citation>
    <scope>NUCLEOTIDE SEQUENCE</scope>
    <source>
        <strain evidence="2">CBS 379.55</strain>
    </source>
</reference>
<name>A0A6A6JKS3_WESOR</name>
<dbReference type="GeneID" id="54554178"/>
<organism evidence="2 3">
    <name type="scientific">Westerdykella ornata</name>
    <dbReference type="NCBI Taxonomy" id="318751"/>
    <lineage>
        <taxon>Eukaryota</taxon>
        <taxon>Fungi</taxon>
        <taxon>Dikarya</taxon>
        <taxon>Ascomycota</taxon>
        <taxon>Pezizomycotina</taxon>
        <taxon>Dothideomycetes</taxon>
        <taxon>Pleosporomycetidae</taxon>
        <taxon>Pleosporales</taxon>
        <taxon>Sporormiaceae</taxon>
        <taxon>Westerdykella</taxon>
    </lineage>
</organism>
<keyword evidence="3" id="KW-1185">Reference proteome</keyword>
<feature type="compositionally biased region" description="Basic and acidic residues" evidence="1">
    <location>
        <begin position="12"/>
        <end position="22"/>
    </location>
</feature>
<dbReference type="AlphaFoldDB" id="A0A6A6JKS3"/>
<evidence type="ECO:0000256" key="1">
    <source>
        <dbReference type="SAM" id="MobiDB-lite"/>
    </source>
</evidence>
<feature type="region of interest" description="Disordered" evidence="1">
    <location>
        <begin position="1"/>
        <end position="22"/>
    </location>
</feature>
<gene>
    <name evidence="2" type="ORF">EI97DRAFT_459390</name>
</gene>
<sequence length="106" mass="12247">MVSDPSKGTKRRAADHEAHPDEVNKWIKRAPARIPALPYKNTPEREAFRKRRDKATERIERARLEIVRRAGSNRYHPDDKAAQCELKQGYAELWNVHVEAASTMLS</sequence>
<evidence type="ECO:0000313" key="3">
    <source>
        <dbReference type="Proteomes" id="UP000800097"/>
    </source>
</evidence>
<proteinExistence type="predicted"/>
<protein>
    <submittedName>
        <fullName evidence="2">Uncharacterized protein</fullName>
    </submittedName>
</protein>